<dbReference type="EMBL" id="FJOG01000001">
    <property type="protein sequence ID" value="CZR50568.1"/>
    <property type="molecule type" value="Genomic_DNA"/>
</dbReference>
<feature type="compositionally biased region" description="Basic and acidic residues" evidence="1">
    <location>
        <begin position="104"/>
        <end position="113"/>
    </location>
</feature>
<accession>A0A1L7WCU7</accession>
<evidence type="ECO:0000313" key="3">
    <source>
        <dbReference type="Proteomes" id="UP000184330"/>
    </source>
</evidence>
<dbReference type="OrthoDB" id="3561054at2759"/>
<feature type="compositionally biased region" description="Polar residues" evidence="1">
    <location>
        <begin position="495"/>
        <end position="540"/>
    </location>
</feature>
<dbReference type="Proteomes" id="UP000184330">
    <property type="component" value="Unassembled WGS sequence"/>
</dbReference>
<keyword evidence="3" id="KW-1185">Reference proteome</keyword>
<reference evidence="2 3" key="1">
    <citation type="submission" date="2016-03" db="EMBL/GenBank/DDBJ databases">
        <authorList>
            <person name="Ploux O."/>
        </authorList>
    </citation>
    <scope>NUCLEOTIDE SEQUENCE [LARGE SCALE GENOMIC DNA]</scope>
    <source>
        <strain evidence="2 3">UAMH 11012</strain>
    </source>
</reference>
<feature type="region of interest" description="Disordered" evidence="1">
    <location>
        <begin position="104"/>
        <end position="149"/>
    </location>
</feature>
<organism evidence="2 3">
    <name type="scientific">Phialocephala subalpina</name>
    <dbReference type="NCBI Taxonomy" id="576137"/>
    <lineage>
        <taxon>Eukaryota</taxon>
        <taxon>Fungi</taxon>
        <taxon>Dikarya</taxon>
        <taxon>Ascomycota</taxon>
        <taxon>Pezizomycotina</taxon>
        <taxon>Leotiomycetes</taxon>
        <taxon>Helotiales</taxon>
        <taxon>Mollisiaceae</taxon>
        <taxon>Phialocephala</taxon>
        <taxon>Phialocephala fortinii species complex</taxon>
    </lineage>
</organism>
<gene>
    <name evidence="2" type="ORF">PAC_00442</name>
</gene>
<sequence>MPPINTKSTKSPGIKALCSQLGYNGAKESPRHHTCLATPLRQFRSLNKAYDVPRCALEFCERNEKDKHFFTSSREARRNGWPVLPDDKDRIIETITRIIHIQDSHTRETERTTRNRNILSGLLNGDKPSKSNDYTGDHDGGSLESTTNVGTTKGTLVRIKREEAELAEEAGLEVTRREDEIEANTRSKTSEHLTWAYPEGQGLDHGYLPCDIRRDALATGHPRLNWLFHANPNVHWPDEPRSYVWRYMHHKSVYSLAPEFDEMQDLADDFIRHLRITCNPGQFFAIFDKLKYFVALWTRNWLDCGMLQEDGGLGLSRSNEFEYQLKSRQAIWLAQEETLGESPSKRAGESVRQPAPNKRRRRTYAYSTPTSYSNRDNGEQASVSRESSTEEVIVLATSGVGSPGESAVQMSPANTLCDTMLTSIQAFINVSEYNNVYDPPNRKTPAVNSSVIAEKTRDVSPDEIRCQVEENSRDSPTTHIGEPGPIPLPPVSQCYGLSSFNTEGPNTLETPPQSPGATSHAVSKSASSDHQVTSALTSQEPPKIKLFLQNTDGEVDFQNPLPSREFKDATLPEFFAIFSKRSSLNASMLKSLTFQHLGVGCIVWLPSRGDDSDKSIKCIREFCCSNRELQGSGYNHPVVVLKVSPINFGDAVCSIVQVRHPYCVQRGNEASRKGEIGNCMSEAKSDVHRLL</sequence>
<feature type="region of interest" description="Disordered" evidence="1">
    <location>
        <begin position="469"/>
        <end position="541"/>
    </location>
</feature>
<proteinExistence type="predicted"/>
<protein>
    <submittedName>
        <fullName evidence="2">Uncharacterized protein</fullName>
    </submittedName>
</protein>
<feature type="compositionally biased region" description="Polar residues" evidence="1">
    <location>
        <begin position="365"/>
        <end position="386"/>
    </location>
</feature>
<feature type="region of interest" description="Disordered" evidence="1">
    <location>
        <begin position="342"/>
        <end position="390"/>
    </location>
</feature>
<evidence type="ECO:0000313" key="2">
    <source>
        <dbReference type="EMBL" id="CZR50568.1"/>
    </source>
</evidence>
<evidence type="ECO:0000256" key="1">
    <source>
        <dbReference type="SAM" id="MobiDB-lite"/>
    </source>
</evidence>
<feature type="compositionally biased region" description="Basic and acidic residues" evidence="1">
    <location>
        <begin position="127"/>
        <end position="141"/>
    </location>
</feature>
<name>A0A1L7WCU7_9HELO</name>
<dbReference type="AlphaFoldDB" id="A0A1L7WCU7"/>